<accession>A0A1I2WQW0</accession>
<organism evidence="3 4">
    <name type="scientific">Methylobacterium gossipiicola</name>
    <dbReference type="NCBI Taxonomy" id="582675"/>
    <lineage>
        <taxon>Bacteria</taxon>
        <taxon>Pseudomonadati</taxon>
        <taxon>Pseudomonadota</taxon>
        <taxon>Alphaproteobacteria</taxon>
        <taxon>Hyphomicrobiales</taxon>
        <taxon>Methylobacteriaceae</taxon>
        <taxon>Methylobacterium</taxon>
    </lineage>
</organism>
<dbReference type="RefSeq" id="WP_091974524.1">
    <property type="nucleotide sequence ID" value="NZ_FOPM01000026.1"/>
</dbReference>
<dbReference type="Proteomes" id="UP000199229">
    <property type="component" value="Unassembled WGS sequence"/>
</dbReference>
<dbReference type="AlphaFoldDB" id="A0A1I2WQW0"/>
<protein>
    <recommendedName>
        <fullName evidence="2">Anti-sigma factor NepR domain-containing protein</fullName>
    </recommendedName>
</protein>
<proteinExistence type="predicted"/>
<dbReference type="InterPro" id="IPR041649">
    <property type="entry name" value="NepR"/>
</dbReference>
<dbReference type="STRING" id="582675.SAMN05192565_12627"/>
<reference evidence="4" key="1">
    <citation type="submission" date="2016-10" db="EMBL/GenBank/DDBJ databases">
        <authorList>
            <person name="Varghese N."/>
            <person name="Submissions S."/>
        </authorList>
    </citation>
    <scope>NUCLEOTIDE SEQUENCE [LARGE SCALE GENOMIC DNA]</scope>
    <source>
        <strain evidence="4">Gh-105</strain>
    </source>
</reference>
<evidence type="ECO:0000259" key="2">
    <source>
        <dbReference type="Pfam" id="PF18557"/>
    </source>
</evidence>
<gene>
    <name evidence="3" type="ORF">SAMN05192565_12627</name>
</gene>
<evidence type="ECO:0000313" key="4">
    <source>
        <dbReference type="Proteomes" id="UP000199229"/>
    </source>
</evidence>
<dbReference type="OrthoDB" id="8005587at2"/>
<feature type="region of interest" description="Disordered" evidence="1">
    <location>
        <begin position="1"/>
        <end position="60"/>
    </location>
</feature>
<dbReference type="Pfam" id="PF18557">
    <property type="entry name" value="NepR"/>
    <property type="match status" value="1"/>
</dbReference>
<dbReference type="EMBL" id="FOPM01000026">
    <property type="protein sequence ID" value="SFH03714.1"/>
    <property type="molecule type" value="Genomic_DNA"/>
</dbReference>
<name>A0A1I2WQW0_9HYPH</name>
<sequence>MTRYARDSGLQGIPATTAPQDEPGKRTASPAPTAAVCAERAARPRSEHASPPLDRESRRRIGRNLRLLYADILNQPLPDRFTALLDSLSSSSDSREDS</sequence>
<feature type="compositionally biased region" description="Basic and acidic residues" evidence="1">
    <location>
        <begin position="40"/>
        <end position="59"/>
    </location>
</feature>
<feature type="domain" description="Anti-sigma factor NepR" evidence="2">
    <location>
        <begin position="58"/>
        <end position="90"/>
    </location>
</feature>
<evidence type="ECO:0000313" key="3">
    <source>
        <dbReference type="EMBL" id="SFH03714.1"/>
    </source>
</evidence>
<keyword evidence="4" id="KW-1185">Reference proteome</keyword>
<evidence type="ECO:0000256" key="1">
    <source>
        <dbReference type="SAM" id="MobiDB-lite"/>
    </source>
</evidence>